<accession>A0A822Y7D1</accession>
<protein>
    <submittedName>
        <fullName evidence="1">Uncharacterized protein</fullName>
    </submittedName>
</protein>
<sequence length="51" mass="5774">MNRSLTKHQLKAVVVQRTEEVIAFHMLGQVPVPSSMPYDANLFNSIICIVF</sequence>
<keyword evidence="2" id="KW-1185">Reference proteome</keyword>
<dbReference type="EMBL" id="DUZY01000002">
    <property type="protein sequence ID" value="DAD26925.1"/>
    <property type="molecule type" value="Genomic_DNA"/>
</dbReference>
<dbReference type="Proteomes" id="UP000607653">
    <property type="component" value="Unassembled WGS sequence"/>
</dbReference>
<gene>
    <name evidence="1" type="ORF">HUJ06_028393</name>
</gene>
<organism evidence="1 2">
    <name type="scientific">Nelumbo nucifera</name>
    <name type="common">Sacred lotus</name>
    <dbReference type="NCBI Taxonomy" id="4432"/>
    <lineage>
        <taxon>Eukaryota</taxon>
        <taxon>Viridiplantae</taxon>
        <taxon>Streptophyta</taxon>
        <taxon>Embryophyta</taxon>
        <taxon>Tracheophyta</taxon>
        <taxon>Spermatophyta</taxon>
        <taxon>Magnoliopsida</taxon>
        <taxon>Proteales</taxon>
        <taxon>Nelumbonaceae</taxon>
        <taxon>Nelumbo</taxon>
    </lineage>
</organism>
<evidence type="ECO:0000313" key="2">
    <source>
        <dbReference type="Proteomes" id="UP000607653"/>
    </source>
</evidence>
<proteinExistence type="predicted"/>
<evidence type="ECO:0000313" key="1">
    <source>
        <dbReference type="EMBL" id="DAD26925.1"/>
    </source>
</evidence>
<comment type="caution">
    <text evidence="1">The sequence shown here is derived from an EMBL/GenBank/DDBJ whole genome shotgun (WGS) entry which is preliminary data.</text>
</comment>
<name>A0A822Y7D1_NELNU</name>
<reference evidence="1 2" key="1">
    <citation type="journal article" date="2020" name="Mol. Biol. Evol.">
        <title>Distinct Expression and Methylation Patterns for Genes with Different Fates following a Single Whole-Genome Duplication in Flowering Plants.</title>
        <authorList>
            <person name="Shi T."/>
            <person name="Rahmani R.S."/>
            <person name="Gugger P.F."/>
            <person name="Wang M."/>
            <person name="Li H."/>
            <person name="Zhang Y."/>
            <person name="Li Z."/>
            <person name="Wang Q."/>
            <person name="Van de Peer Y."/>
            <person name="Marchal K."/>
            <person name="Chen J."/>
        </authorList>
    </citation>
    <scope>NUCLEOTIDE SEQUENCE [LARGE SCALE GENOMIC DNA]</scope>
    <source>
        <tissue evidence="1">Leaf</tissue>
    </source>
</reference>
<dbReference type="AlphaFoldDB" id="A0A822Y7D1"/>